<feature type="compositionally biased region" description="Low complexity" evidence="1">
    <location>
        <begin position="129"/>
        <end position="154"/>
    </location>
</feature>
<protein>
    <submittedName>
        <fullName evidence="4">Zf-HC2 domain-containing protein</fullName>
    </submittedName>
</protein>
<dbReference type="Pfam" id="PF13490">
    <property type="entry name" value="zf-HC2"/>
    <property type="match status" value="1"/>
</dbReference>
<dbReference type="EMBL" id="DSQF01000016">
    <property type="protein sequence ID" value="HGZ43226.1"/>
    <property type="molecule type" value="Genomic_DNA"/>
</dbReference>
<evidence type="ECO:0000313" key="4">
    <source>
        <dbReference type="EMBL" id="HGZ43226.1"/>
    </source>
</evidence>
<evidence type="ECO:0000256" key="1">
    <source>
        <dbReference type="SAM" id="MobiDB-lite"/>
    </source>
</evidence>
<keyword evidence="2" id="KW-0812">Transmembrane</keyword>
<proteinExistence type="predicted"/>
<feature type="region of interest" description="Disordered" evidence="1">
    <location>
        <begin position="128"/>
        <end position="154"/>
    </location>
</feature>
<reference evidence="4" key="1">
    <citation type="journal article" date="2020" name="mSystems">
        <title>Genome- and Community-Level Interaction Insights into Carbon Utilization and Element Cycling Functions of Hydrothermarchaeota in Hydrothermal Sediment.</title>
        <authorList>
            <person name="Zhou Z."/>
            <person name="Liu Y."/>
            <person name="Xu W."/>
            <person name="Pan J."/>
            <person name="Luo Z.H."/>
            <person name="Li M."/>
        </authorList>
    </citation>
    <scope>NUCLEOTIDE SEQUENCE [LARGE SCALE GENOMIC DNA]</scope>
    <source>
        <strain evidence="4">SpSt-381</strain>
    </source>
</reference>
<sequence>MNCREARRYFGAYWDDELTQAEREWLEGHFAACADCRRGYDEHARVLELAASLPRHEPETGFTERVLARARRAAPAPDRVPSASPAWLPVTAAAAALLLVGTLAVPWLLPRRDMPRAPVATLATPAPDAVPQAASAPSGPADAPGAPAASGAAPTDLAAVPDSLFDHSASVEFILDPVPLRRGRPQAPSPALPVQAERAVISF</sequence>
<dbReference type="InterPro" id="IPR041916">
    <property type="entry name" value="Anti_sigma_zinc_sf"/>
</dbReference>
<accession>A0A832I3T2</accession>
<evidence type="ECO:0000256" key="2">
    <source>
        <dbReference type="SAM" id="Phobius"/>
    </source>
</evidence>
<evidence type="ECO:0000259" key="3">
    <source>
        <dbReference type="Pfam" id="PF13490"/>
    </source>
</evidence>
<feature type="transmembrane region" description="Helical" evidence="2">
    <location>
        <begin position="86"/>
        <end position="109"/>
    </location>
</feature>
<organism evidence="4">
    <name type="scientific">Eiseniibacteriota bacterium</name>
    <dbReference type="NCBI Taxonomy" id="2212470"/>
    <lineage>
        <taxon>Bacteria</taxon>
        <taxon>Candidatus Eiseniibacteriota</taxon>
    </lineage>
</organism>
<dbReference type="AlphaFoldDB" id="A0A832I3T2"/>
<name>A0A832I3T2_UNCEI</name>
<keyword evidence="2" id="KW-0472">Membrane</keyword>
<feature type="domain" description="Putative zinc-finger" evidence="3">
    <location>
        <begin position="3"/>
        <end position="37"/>
    </location>
</feature>
<dbReference type="InterPro" id="IPR027383">
    <property type="entry name" value="Znf_put"/>
</dbReference>
<dbReference type="Gene3D" id="1.10.10.1320">
    <property type="entry name" value="Anti-sigma factor, zinc-finger domain"/>
    <property type="match status" value="1"/>
</dbReference>
<keyword evidence="2" id="KW-1133">Transmembrane helix</keyword>
<gene>
    <name evidence="4" type="ORF">ENR23_07345</name>
</gene>
<comment type="caution">
    <text evidence="4">The sequence shown here is derived from an EMBL/GenBank/DDBJ whole genome shotgun (WGS) entry which is preliminary data.</text>
</comment>